<accession>A0AAW1QRU0</accession>
<evidence type="ECO:0000313" key="2">
    <source>
        <dbReference type="Proteomes" id="UP001489004"/>
    </source>
</evidence>
<dbReference type="EMBL" id="JALJOR010000002">
    <property type="protein sequence ID" value="KAK9823918.1"/>
    <property type="molecule type" value="Genomic_DNA"/>
</dbReference>
<evidence type="ECO:0008006" key="3">
    <source>
        <dbReference type="Google" id="ProtNLM"/>
    </source>
</evidence>
<name>A0AAW1QRU0_9CHLO</name>
<gene>
    <name evidence="1" type="ORF">WJX72_006348</name>
</gene>
<dbReference type="Proteomes" id="UP001489004">
    <property type="component" value="Unassembled WGS sequence"/>
</dbReference>
<protein>
    <recommendedName>
        <fullName evidence="3">Calponin-homology (CH) domain-containing protein</fullName>
    </recommendedName>
</protein>
<reference evidence="1 2" key="1">
    <citation type="journal article" date="2024" name="Nat. Commun.">
        <title>Phylogenomics reveals the evolutionary origins of lichenization in chlorophyte algae.</title>
        <authorList>
            <person name="Puginier C."/>
            <person name="Libourel C."/>
            <person name="Otte J."/>
            <person name="Skaloud P."/>
            <person name="Haon M."/>
            <person name="Grisel S."/>
            <person name="Petersen M."/>
            <person name="Berrin J.G."/>
            <person name="Delaux P.M."/>
            <person name="Dal Grande F."/>
            <person name="Keller J."/>
        </authorList>
    </citation>
    <scope>NUCLEOTIDE SEQUENCE [LARGE SCALE GENOMIC DNA]</scope>
    <source>
        <strain evidence="1 2">SAG 2043</strain>
    </source>
</reference>
<keyword evidence="2" id="KW-1185">Reference proteome</keyword>
<evidence type="ECO:0000313" key="1">
    <source>
        <dbReference type="EMBL" id="KAK9823918.1"/>
    </source>
</evidence>
<sequence length="106" mass="11701">MLEKPIEQWLGLKGISLPPGTPLEDAFADGRLLCTLVRTLSGRSMTGVEWRQPNRASGLHNISVAMQRLKDCPNMAIDMLWRGKDIANCHPTALRSLLADMRAAFG</sequence>
<dbReference type="Gene3D" id="1.10.418.10">
    <property type="entry name" value="Calponin-like domain"/>
    <property type="match status" value="1"/>
</dbReference>
<proteinExistence type="predicted"/>
<organism evidence="1 2">
    <name type="scientific">[Myrmecia] bisecta</name>
    <dbReference type="NCBI Taxonomy" id="41462"/>
    <lineage>
        <taxon>Eukaryota</taxon>
        <taxon>Viridiplantae</taxon>
        <taxon>Chlorophyta</taxon>
        <taxon>core chlorophytes</taxon>
        <taxon>Trebouxiophyceae</taxon>
        <taxon>Trebouxiales</taxon>
        <taxon>Trebouxiaceae</taxon>
        <taxon>Myrmecia</taxon>
    </lineage>
</organism>
<dbReference type="AlphaFoldDB" id="A0AAW1QRU0"/>
<comment type="caution">
    <text evidence="1">The sequence shown here is derived from an EMBL/GenBank/DDBJ whole genome shotgun (WGS) entry which is preliminary data.</text>
</comment>
<dbReference type="InterPro" id="IPR036872">
    <property type="entry name" value="CH_dom_sf"/>
</dbReference>
<dbReference type="SUPFAM" id="SSF47576">
    <property type="entry name" value="Calponin-homology domain, CH-domain"/>
    <property type="match status" value="1"/>
</dbReference>